<dbReference type="Proteomes" id="UP001596050">
    <property type="component" value="Unassembled WGS sequence"/>
</dbReference>
<gene>
    <name evidence="2" type="ORF">ACFPN5_14725</name>
</gene>
<evidence type="ECO:0000259" key="1">
    <source>
        <dbReference type="Pfam" id="PF16363"/>
    </source>
</evidence>
<sequence>MSTIPDPQIDAAGREGEGRRALVTGLRGFTGRYVAQELAAAGYRVFGTAMPGGGREADPRELGADVLAVDLCDRAAVAAMVEQVQPDVVVHLAGIAFVGHSDVEQIYRVNVAGTRNLLEALAGARHRASSVLLASSANIYGNARVSVIDEDVAPAPANDYAVSKLAMEYMARLWMDKLPIIIVRPFNYTGQGQSENFLLPKIMSHFRRHERRIELGNLAIARDFSDVRTVARSYRRLLAEAPAGQAFNVCSGRSHSLAEVIDMASEIAGYRIEVEVNPAFVRANDVLTLTGSNAKLAGVIGPVESPPLFDTLRWMYQGR</sequence>
<name>A0ABW0L5W0_9BURK</name>
<organism evidence="2 3">
    <name type="scientific">Massilia niabensis</name>
    <dbReference type="NCBI Taxonomy" id="544910"/>
    <lineage>
        <taxon>Bacteria</taxon>
        <taxon>Pseudomonadati</taxon>
        <taxon>Pseudomonadota</taxon>
        <taxon>Betaproteobacteria</taxon>
        <taxon>Burkholderiales</taxon>
        <taxon>Oxalobacteraceae</taxon>
        <taxon>Telluria group</taxon>
        <taxon>Massilia</taxon>
    </lineage>
</organism>
<dbReference type="PANTHER" id="PTHR43000">
    <property type="entry name" value="DTDP-D-GLUCOSE 4,6-DEHYDRATASE-RELATED"/>
    <property type="match status" value="1"/>
</dbReference>
<dbReference type="SUPFAM" id="SSF51735">
    <property type="entry name" value="NAD(P)-binding Rossmann-fold domains"/>
    <property type="match status" value="1"/>
</dbReference>
<evidence type="ECO:0000313" key="3">
    <source>
        <dbReference type="Proteomes" id="UP001596050"/>
    </source>
</evidence>
<accession>A0ABW0L5W0</accession>
<dbReference type="EMBL" id="JBHSMU010000015">
    <property type="protein sequence ID" value="MFC5461064.1"/>
    <property type="molecule type" value="Genomic_DNA"/>
</dbReference>
<dbReference type="Gene3D" id="3.90.25.10">
    <property type="entry name" value="UDP-galactose 4-epimerase, domain 1"/>
    <property type="match status" value="1"/>
</dbReference>
<dbReference type="InterPro" id="IPR016040">
    <property type="entry name" value="NAD(P)-bd_dom"/>
</dbReference>
<proteinExistence type="predicted"/>
<dbReference type="Pfam" id="PF16363">
    <property type="entry name" value="GDP_Man_Dehyd"/>
    <property type="match status" value="1"/>
</dbReference>
<dbReference type="InterPro" id="IPR036291">
    <property type="entry name" value="NAD(P)-bd_dom_sf"/>
</dbReference>
<reference evidence="3" key="1">
    <citation type="journal article" date="2019" name="Int. J. Syst. Evol. Microbiol.">
        <title>The Global Catalogue of Microorganisms (GCM) 10K type strain sequencing project: providing services to taxonomists for standard genome sequencing and annotation.</title>
        <authorList>
            <consortium name="The Broad Institute Genomics Platform"/>
            <consortium name="The Broad Institute Genome Sequencing Center for Infectious Disease"/>
            <person name="Wu L."/>
            <person name="Ma J."/>
        </authorList>
    </citation>
    <scope>NUCLEOTIDE SEQUENCE [LARGE SCALE GENOMIC DNA]</scope>
    <source>
        <strain evidence="3">KACC 12649</strain>
    </source>
</reference>
<comment type="caution">
    <text evidence="2">The sequence shown here is derived from an EMBL/GenBank/DDBJ whole genome shotgun (WGS) entry which is preliminary data.</text>
</comment>
<protein>
    <submittedName>
        <fullName evidence="2">SDR family NAD(P)-dependent oxidoreductase</fullName>
    </submittedName>
</protein>
<feature type="domain" description="NAD(P)-binding" evidence="1">
    <location>
        <begin position="22"/>
        <end position="296"/>
    </location>
</feature>
<evidence type="ECO:0000313" key="2">
    <source>
        <dbReference type="EMBL" id="MFC5461064.1"/>
    </source>
</evidence>
<keyword evidence="3" id="KW-1185">Reference proteome</keyword>
<dbReference type="RefSeq" id="WP_379784505.1">
    <property type="nucleotide sequence ID" value="NZ_JBHSMU010000015.1"/>
</dbReference>
<dbReference type="Gene3D" id="3.40.50.720">
    <property type="entry name" value="NAD(P)-binding Rossmann-like Domain"/>
    <property type="match status" value="1"/>
</dbReference>